<evidence type="ECO:0000313" key="2">
    <source>
        <dbReference type="Proteomes" id="UP000003503"/>
    </source>
</evidence>
<comment type="caution">
    <text evidence="1">The sequence shown here is derived from an EMBL/GenBank/DDBJ whole genome shotgun (WGS) entry which is preliminary data.</text>
</comment>
<reference evidence="1 2" key="1">
    <citation type="submission" date="2011-02" db="EMBL/GenBank/DDBJ databases">
        <authorList>
            <person name="Muzny D."/>
            <person name="Qin X."/>
            <person name="Deng J."/>
            <person name="Jiang H."/>
            <person name="Liu Y."/>
            <person name="Qu J."/>
            <person name="Song X.-Z."/>
            <person name="Zhang L."/>
            <person name="Thornton R."/>
            <person name="Coyle M."/>
            <person name="Francisco L."/>
            <person name="Jackson L."/>
            <person name="Javaid M."/>
            <person name="Korchina V."/>
            <person name="Kovar C."/>
            <person name="Mata R."/>
            <person name="Mathew T."/>
            <person name="Ngo R."/>
            <person name="Nguyen L."/>
            <person name="Nguyen N."/>
            <person name="Okwuonu G."/>
            <person name="Ongeri F."/>
            <person name="Pham C."/>
            <person name="Simmons D."/>
            <person name="Wilczek-Boney K."/>
            <person name="Hale W."/>
            <person name="Jakkamsetti A."/>
            <person name="Pham P."/>
            <person name="Ruth R."/>
            <person name="San Lucas F."/>
            <person name="Warren J."/>
            <person name="Zhang J."/>
            <person name="Zhao Z."/>
            <person name="Zhou C."/>
            <person name="Zhu D."/>
            <person name="Lee S."/>
            <person name="Bess C."/>
            <person name="Blankenburg K."/>
            <person name="Forbes L."/>
            <person name="Fu Q."/>
            <person name="Gubbala S."/>
            <person name="Hirani K."/>
            <person name="Jayaseelan J.C."/>
            <person name="Lara F."/>
            <person name="Munidasa M."/>
            <person name="Palculict T."/>
            <person name="Patil S."/>
            <person name="Pu L.-L."/>
            <person name="Saada N."/>
            <person name="Tang L."/>
            <person name="Weissenberger G."/>
            <person name="Zhu Y."/>
            <person name="Hemphill L."/>
            <person name="Shang Y."/>
            <person name="Youmans B."/>
            <person name="Ayvaz T."/>
            <person name="Ross M."/>
            <person name="Santibanez J."/>
            <person name="Aqrawi P."/>
            <person name="Gross S."/>
            <person name="Joshi V."/>
            <person name="Fowler G."/>
            <person name="Nazareth L."/>
            <person name="Reid J."/>
            <person name="Worley K."/>
            <person name="Petrosino J."/>
            <person name="Highlander S."/>
            <person name="Gibbs R."/>
        </authorList>
    </citation>
    <scope>NUCLEOTIDE SEQUENCE [LARGE SCALE GENOMIC DNA]</scope>
    <source>
        <strain evidence="1 2">DSM 19965</strain>
    </source>
</reference>
<dbReference type="EMBL" id="AFBB01000016">
    <property type="protein sequence ID" value="EGF13647.1"/>
    <property type="molecule type" value="Genomic_DNA"/>
</dbReference>
<dbReference type="Proteomes" id="UP000003503">
    <property type="component" value="Unassembled WGS sequence"/>
</dbReference>
<sequence>MHVSNEGHKTGKEGNMEKLEITFNVEGGKTTKLIIREPKENLTKATVASACEKIVPVLTNSLGNKVTGFEKAQKVTTEIEELE</sequence>
<evidence type="ECO:0008006" key="3">
    <source>
        <dbReference type="Google" id="ProtNLM"/>
    </source>
</evidence>
<proteinExistence type="predicted"/>
<keyword evidence="2" id="KW-1185">Reference proteome</keyword>
<dbReference type="STRING" id="888062.HMPREF9083_0770"/>
<evidence type="ECO:0000313" key="1">
    <source>
        <dbReference type="EMBL" id="EGF13647.1"/>
    </source>
</evidence>
<dbReference type="HOGENOM" id="CLU_2537164_0_0_9"/>
<gene>
    <name evidence="1" type="ORF">HMPREF9083_0770</name>
</gene>
<organism evidence="1 2">
    <name type="scientific">Dialister micraerophilus DSM 19965</name>
    <dbReference type="NCBI Taxonomy" id="888062"/>
    <lineage>
        <taxon>Bacteria</taxon>
        <taxon>Bacillati</taxon>
        <taxon>Bacillota</taxon>
        <taxon>Negativicutes</taxon>
        <taxon>Veillonellales</taxon>
        <taxon>Veillonellaceae</taxon>
        <taxon>Dialister</taxon>
    </lineage>
</organism>
<dbReference type="AlphaFoldDB" id="F2BX82"/>
<protein>
    <recommendedName>
        <fullName evidence="3">DUF2922 domain-containing protein</fullName>
    </recommendedName>
</protein>
<dbReference type="Pfam" id="PF11148">
    <property type="entry name" value="DUF2922"/>
    <property type="match status" value="1"/>
</dbReference>
<dbReference type="InterPro" id="IPR021321">
    <property type="entry name" value="DUF2922"/>
</dbReference>
<accession>F2BX82</accession>
<name>F2BX82_9FIRM</name>